<name>K9YXS6_DACS8</name>
<dbReference type="InterPro" id="IPR003675">
    <property type="entry name" value="Rce1/LyrA-like_dom"/>
</dbReference>
<dbReference type="PANTHER" id="PTHR43592:SF15">
    <property type="entry name" value="CAAX AMINO TERMINAL PROTEASE FAMILY PROTEIN"/>
    <property type="match status" value="1"/>
</dbReference>
<keyword evidence="1" id="KW-0472">Membrane</keyword>
<keyword evidence="1" id="KW-1133">Transmembrane helix</keyword>
<dbReference type="RefSeq" id="WP_015230125.1">
    <property type="nucleotide sequence ID" value="NC_019780.1"/>
</dbReference>
<dbReference type="GO" id="GO:0006508">
    <property type="term" value="P:proteolysis"/>
    <property type="evidence" value="ECO:0007669"/>
    <property type="project" value="UniProtKB-KW"/>
</dbReference>
<dbReference type="HOGENOM" id="CLU_043242_0_0_3"/>
<feature type="transmembrane region" description="Helical" evidence="1">
    <location>
        <begin position="295"/>
        <end position="321"/>
    </location>
</feature>
<proteinExistence type="predicted"/>
<dbReference type="AlphaFoldDB" id="K9YXS6"/>
<evidence type="ECO:0000313" key="3">
    <source>
        <dbReference type="EMBL" id="AFZ51135.1"/>
    </source>
</evidence>
<feature type="transmembrane region" description="Helical" evidence="1">
    <location>
        <begin position="241"/>
        <end position="266"/>
    </location>
</feature>
<evidence type="ECO:0000256" key="1">
    <source>
        <dbReference type="SAM" id="Phobius"/>
    </source>
</evidence>
<keyword evidence="1" id="KW-0812">Transmembrane</keyword>
<organism evidence="3 4">
    <name type="scientific">Dactylococcopsis salina (strain PCC 8305)</name>
    <name type="common">Myxobactron salinum</name>
    <dbReference type="NCBI Taxonomy" id="13035"/>
    <lineage>
        <taxon>Bacteria</taxon>
        <taxon>Bacillati</taxon>
        <taxon>Cyanobacteriota</taxon>
        <taxon>Cyanophyceae</taxon>
        <taxon>Nodosilineales</taxon>
        <taxon>Cymatolegaceae</taxon>
        <taxon>Dactylococcopsis</taxon>
    </lineage>
</organism>
<keyword evidence="4" id="KW-1185">Reference proteome</keyword>
<dbReference type="OrthoDB" id="9782250at2"/>
<feature type="transmembrane region" description="Helical" evidence="1">
    <location>
        <begin position="6"/>
        <end position="27"/>
    </location>
</feature>
<dbReference type="KEGG" id="dsl:Dacsa_2546"/>
<dbReference type="STRING" id="13035.Dacsa_2546"/>
<reference evidence="3" key="1">
    <citation type="submission" date="2012-04" db="EMBL/GenBank/DDBJ databases">
        <title>Finished genome of Dactylococcopsis salina PCC 8305.</title>
        <authorList>
            <consortium name="US DOE Joint Genome Institute"/>
            <person name="Gugger M."/>
            <person name="Coursin T."/>
            <person name="Rippka R."/>
            <person name="Tandeau De Marsac N."/>
            <person name="Huntemann M."/>
            <person name="Wei C.-L."/>
            <person name="Han J."/>
            <person name="Detter J.C."/>
            <person name="Han C."/>
            <person name="Tapia R."/>
            <person name="Daligault H."/>
            <person name="Chen A."/>
            <person name="Krypides N."/>
            <person name="Mavromatis K."/>
            <person name="Markowitz V."/>
            <person name="Szeto E."/>
            <person name="Ivanova N."/>
            <person name="Ovchinnikova G."/>
            <person name="Pagani I."/>
            <person name="Pati A."/>
            <person name="Goodwin L."/>
            <person name="Peters L."/>
            <person name="Pitluck S."/>
            <person name="Woyke T."/>
            <person name="Kerfeld C."/>
        </authorList>
    </citation>
    <scope>NUCLEOTIDE SEQUENCE [LARGE SCALE GENOMIC DNA]</scope>
    <source>
        <strain evidence="3">PCC 8305</strain>
    </source>
</reference>
<dbReference type="PANTHER" id="PTHR43592">
    <property type="entry name" value="CAAX AMINO TERMINAL PROTEASE"/>
    <property type="match status" value="1"/>
</dbReference>
<dbReference type="eggNOG" id="COG1266">
    <property type="taxonomic scope" value="Bacteria"/>
</dbReference>
<feature type="transmembrane region" description="Helical" evidence="1">
    <location>
        <begin position="333"/>
        <end position="352"/>
    </location>
</feature>
<dbReference type="EMBL" id="CP003944">
    <property type="protein sequence ID" value="AFZ51135.1"/>
    <property type="molecule type" value="Genomic_DNA"/>
</dbReference>
<dbReference type="GO" id="GO:0004175">
    <property type="term" value="F:endopeptidase activity"/>
    <property type="evidence" value="ECO:0007669"/>
    <property type="project" value="UniProtKB-ARBA"/>
</dbReference>
<dbReference type="Proteomes" id="UP000010482">
    <property type="component" value="Chromosome"/>
</dbReference>
<evidence type="ECO:0000259" key="2">
    <source>
        <dbReference type="Pfam" id="PF02517"/>
    </source>
</evidence>
<keyword evidence="3" id="KW-0645">Protease</keyword>
<protein>
    <submittedName>
        <fullName evidence="3">Metal-dependent membrane protease</fullName>
    </submittedName>
</protein>
<feature type="transmembrane region" description="Helical" evidence="1">
    <location>
        <begin position="454"/>
        <end position="487"/>
    </location>
</feature>
<dbReference type="Pfam" id="PF02517">
    <property type="entry name" value="Rce1-like"/>
    <property type="match status" value="1"/>
</dbReference>
<gene>
    <name evidence="3" type="ORF">Dacsa_2546</name>
</gene>
<feature type="transmembrane region" description="Helical" evidence="1">
    <location>
        <begin position="406"/>
        <end position="434"/>
    </location>
</feature>
<accession>K9YXS6</accession>
<feature type="domain" description="CAAX prenyl protease 2/Lysostaphin resistance protein A-like" evidence="2">
    <location>
        <begin position="419"/>
        <end position="506"/>
    </location>
</feature>
<sequence>MTLKRFFLLLLTLLAVGKIVLSLGNSLSQPQIQARLELYQVNLSLHVTALESSAENSQLSSEALLGETPYADAEKKYKEILDFAESRRSDLKTQLQELSEDNLLSNSSSQTLAQVPDLSPQQQQITAQLQELNGFIGELNIKLGILQAKQDQVTTALNTWQALQDQFSTESRFQEIPRTAQVLGGLWEKPPQVLDSAETEIKNGLDGWFQDEALAKLYEIQEDQTALTTLQTQRQEKAEQALIKLGMVTGLPLIGGLIGFGLLLFFGTQWLIKGKESILATNQELKWETPWNWEITWQVLVVGFFFIGQFLLPLVIGISGINPTGWGIQGKALYVLATYVLMTTGGLTVLYFSIRTYFPLPEGWFNWKGNNWLLWGIGGYLVAIPLVVIVSIINQEIWQGQGGSNPLLFLAVQAQDTIALLIFFTTAAIAAPIFEEIIFRGFLLPSLTKYFPVWVSIALSSLLFSVAHLSLSEVLPLTVLGLVLGVVYTRSRNILASIVVHSLWNSGTLLSLYILGSGVN</sequence>
<feature type="transmembrane region" description="Helical" evidence="1">
    <location>
        <begin position="372"/>
        <end position="394"/>
    </location>
</feature>
<keyword evidence="3" id="KW-0378">Hydrolase</keyword>
<dbReference type="PATRIC" id="fig|13035.3.peg.2903"/>
<feature type="transmembrane region" description="Helical" evidence="1">
    <location>
        <begin position="494"/>
        <end position="515"/>
    </location>
</feature>
<evidence type="ECO:0000313" key="4">
    <source>
        <dbReference type="Proteomes" id="UP000010482"/>
    </source>
</evidence>
<dbReference type="GO" id="GO:0080120">
    <property type="term" value="P:CAAX-box protein maturation"/>
    <property type="evidence" value="ECO:0007669"/>
    <property type="project" value="UniProtKB-ARBA"/>
</dbReference>